<dbReference type="Proteomes" id="UP000521227">
    <property type="component" value="Unassembled WGS sequence"/>
</dbReference>
<sequence>MTDHVLIQLAVRRPHVNAPTLPEGATYDTISGCWQTRGEGGLTPMSTKKNDIETGEDMKGE</sequence>
<dbReference type="EMBL" id="JACHIJ010000005">
    <property type="protein sequence ID" value="MBB5053603.1"/>
    <property type="molecule type" value="Genomic_DNA"/>
</dbReference>
<dbReference type="AlphaFoldDB" id="A0A840N0I8"/>
<comment type="caution">
    <text evidence="2">The sequence shown here is derived from an EMBL/GenBank/DDBJ whole genome shotgun (WGS) entry which is preliminary data.</text>
</comment>
<organism evidence="2 3">
    <name type="scientific">Afipia massiliensis</name>
    <dbReference type="NCBI Taxonomy" id="211460"/>
    <lineage>
        <taxon>Bacteria</taxon>
        <taxon>Pseudomonadati</taxon>
        <taxon>Pseudomonadota</taxon>
        <taxon>Alphaproteobacteria</taxon>
        <taxon>Hyphomicrobiales</taxon>
        <taxon>Nitrobacteraceae</taxon>
        <taxon>Afipia</taxon>
    </lineage>
</organism>
<feature type="compositionally biased region" description="Basic and acidic residues" evidence="1">
    <location>
        <begin position="48"/>
        <end position="61"/>
    </location>
</feature>
<protein>
    <submittedName>
        <fullName evidence="2">Uncharacterized protein</fullName>
    </submittedName>
</protein>
<evidence type="ECO:0000256" key="1">
    <source>
        <dbReference type="SAM" id="MobiDB-lite"/>
    </source>
</evidence>
<feature type="region of interest" description="Disordered" evidence="1">
    <location>
        <begin position="37"/>
        <end position="61"/>
    </location>
</feature>
<gene>
    <name evidence="2" type="ORF">HNQ36_003603</name>
</gene>
<reference evidence="2 3" key="1">
    <citation type="submission" date="2020-08" db="EMBL/GenBank/DDBJ databases">
        <title>Genomic Encyclopedia of Type Strains, Phase IV (KMG-IV): sequencing the most valuable type-strain genomes for metagenomic binning, comparative biology and taxonomic classification.</title>
        <authorList>
            <person name="Goeker M."/>
        </authorList>
    </citation>
    <scope>NUCLEOTIDE SEQUENCE [LARGE SCALE GENOMIC DNA]</scope>
    <source>
        <strain evidence="2 3">DSM 17498</strain>
    </source>
</reference>
<proteinExistence type="predicted"/>
<name>A0A840N0I8_9BRAD</name>
<evidence type="ECO:0000313" key="3">
    <source>
        <dbReference type="Proteomes" id="UP000521227"/>
    </source>
</evidence>
<evidence type="ECO:0000313" key="2">
    <source>
        <dbReference type="EMBL" id="MBB5053603.1"/>
    </source>
</evidence>
<accession>A0A840N0I8</accession>